<dbReference type="InterPro" id="IPR035937">
    <property type="entry name" value="FPG_N"/>
</dbReference>
<dbReference type="InterPro" id="IPR010979">
    <property type="entry name" value="Ribosomal_uS13-like_H2TH"/>
</dbReference>
<evidence type="ECO:0000256" key="5">
    <source>
        <dbReference type="ARBA" id="ARBA00022763"/>
    </source>
</evidence>
<dbReference type="GO" id="GO:0034039">
    <property type="term" value="F:8-oxo-7,8-dihydroguanine DNA N-glycosylase activity"/>
    <property type="evidence" value="ECO:0007669"/>
    <property type="project" value="TreeGrafter"/>
</dbReference>
<keyword evidence="13 15" id="KW-0326">Glycosidase</keyword>
<accession>A0A1I1J381</accession>
<dbReference type="FunFam" id="1.10.8.50:FF:000003">
    <property type="entry name" value="Formamidopyrimidine-DNA glycosylase"/>
    <property type="match status" value="1"/>
</dbReference>
<evidence type="ECO:0000256" key="12">
    <source>
        <dbReference type="ARBA" id="ARBA00023268"/>
    </source>
</evidence>
<dbReference type="PROSITE" id="PS01242">
    <property type="entry name" value="ZF_FPG_1"/>
    <property type="match status" value="1"/>
</dbReference>
<dbReference type="SUPFAM" id="SSF46946">
    <property type="entry name" value="S13-like H2TH domain"/>
    <property type="match status" value="1"/>
</dbReference>
<comment type="function">
    <text evidence="15">Involved in base excision repair of DNA damaged by oxidation or by mutagenic agents. Acts as DNA glycosylase that recognizes and removes damaged bases. Has a preference for oxidized purines, such as 7,8-dihydro-8-oxoguanine (8-oxoG). Has AP (apurinic/apyrimidinic) lyase activity and introduces nicks in the DNA strand. Cleaves the DNA backbone by beta-delta elimination to generate a single-strand break at the site of the removed base with both 3'- and 5'-phosphates.</text>
</comment>
<name>A0A1I1J381_9ACTN</name>
<proteinExistence type="inferred from homology"/>
<evidence type="ECO:0000256" key="14">
    <source>
        <dbReference type="ARBA" id="ARBA00044632"/>
    </source>
</evidence>
<comment type="caution">
    <text evidence="15">Lacks conserved residue(s) required for the propagation of feature annotation.</text>
</comment>
<feature type="domain" description="Formamidopyrimidine-DNA glycosylase catalytic" evidence="17">
    <location>
        <begin position="2"/>
        <end position="137"/>
    </location>
</feature>
<organism evidence="18 19">
    <name type="scientific">Nocardioides terrae</name>
    <dbReference type="NCBI Taxonomy" id="574651"/>
    <lineage>
        <taxon>Bacteria</taxon>
        <taxon>Bacillati</taxon>
        <taxon>Actinomycetota</taxon>
        <taxon>Actinomycetes</taxon>
        <taxon>Propionibacteriales</taxon>
        <taxon>Nocardioidaceae</taxon>
        <taxon>Nocardioides</taxon>
    </lineage>
</organism>
<feature type="active site" description="Proton donor; for beta-elimination activity" evidence="15">
    <location>
        <position position="61"/>
    </location>
</feature>
<dbReference type="InterPro" id="IPR020629">
    <property type="entry name" value="FPG_Glyclase"/>
</dbReference>
<evidence type="ECO:0000256" key="15">
    <source>
        <dbReference type="HAMAP-Rule" id="MF_00103"/>
    </source>
</evidence>
<evidence type="ECO:0000256" key="7">
    <source>
        <dbReference type="ARBA" id="ARBA00022801"/>
    </source>
</evidence>
<dbReference type="STRING" id="574651.SAMN04487968_106153"/>
<reference evidence="18 19" key="1">
    <citation type="submission" date="2016-10" db="EMBL/GenBank/DDBJ databases">
        <authorList>
            <person name="de Groot N.N."/>
        </authorList>
    </citation>
    <scope>NUCLEOTIDE SEQUENCE [LARGE SCALE GENOMIC DNA]</scope>
    <source>
        <strain evidence="18 19">CGMCC 1.7056</strain>
    </source>
</reference>
<feature type="active site" description="Schiff-base intermediate with DNA" evidence="15">
    <location>
        <position position="2"/>
    </location>
</feature>
<dbReference type="Gene3D" id="3.20.190.10">
    <property type="entry name" value="MutM-like, N-terminal"/>
    <property type="match status" value="1"/>
</dbReference>
<evidence type="ECO:0000313" key="19">
    <source>
        <dbReference type="Proteomes" id="UP000198832"/>
    </source>
</evidence>
<comment type="subunit">
    <text evidence="3 15">Monomer.</text>
</comment>
<evidence type="ECO:0000256" key="6">
    <source>
        <dbReference type="ARBA" id="ARBA00022771"/>
    </source>
</evidence>
<dbReference type="GO" id="GO:0140078">
    <property type="term" value="F:class I DNA-(apurinic or apyrimidinic site) endonuclease activity"/>
    <property type="evidence" value="ECO:0007669"/>
    <property type="project" value="UniProtKB-EC"/>
</dbReference>
<dbReference type="Pfam" id="PF06831">
    <property type="entry name" value="H2TH"/>
    <property type="match status" value="1"/>
</dbReference>
<dbReference type="GO" id="GO:0006979">
    <property type="term" value="P:response to oxidative stress"/>
    <property type="evidence" value="ECO:0007669"/>
    <property type="project" value="UniProtKB-ARBA"/>
</dbReference>
<evidence type="ECO:0000256" key="3">
    <source>
        <dbReference type="ARBA" id="ARBA00011245"/>
    </source>
</evidence>
<dbReference type="SUPFAM" id="SSF81624">
    <property type="entry name" value="N-terminal domain of MutM-like DNA repair proteins"/>
    <property type="match status" value="1"/>
</dbReference>
<protein>
    <recommendedName>
        <fullName evidence="15">Formamidopyrimidine-DNA glycosylase</fullName>
        <shortName evidence="15">Fapy-DNA glycosylase</shortName>
        <ecNumber evidence="15">3.2.2.23</ecNumber>
    </recommendedName>
    <alternativeName>
        <fullName evidence="15">DNA-(apurinic or apyrimidinic site) lyase MutM</fullName>
        <shortName evidence="15">AP lyase MutM</shortName>
        <ecNumber evidence="15">4.2.99.18</ecNumber>
    </alternativeName>
</protein>
<dbReference type="AlphaFoldDB" id="A0A1I1J381"/>
<evidence type="ECO:0000313" key="18">
    <source>
        <dbReference type="EMBL" id="SFC42472.1"/>
    </source>
</evidence>
<comment type="catalytic activity">
    <reaction evidence="1 15">
        <text>Hydrolysis of DNA containing ring-opened 7-methylguanine residues, releasing 2,6-diamino-4-hydroxy-5-(N-methyl)formamidopyrimidine.</text>
        <dbReference type="EC" id="3.2.2.23"/>
    </reaction>
</comment>
<keyword evidence="9 15" id="KW-0238">DNA-binding</keyword>
<comment type="similarity">
    <text evidence="2 15">Belongs to the FPG family.</text>
</comment>
<feature type="active site" description="Proton donor" evidence="15">
    <location>
        <position position="3"/>
    </location>
</feature>
<comment type="cofactor">
    <cofactor evidence="15">
        <name>Zn(2+)</name>
        <dbReference type="ChEBI" id="CHEBI:29105"/>
    </cofactor>
    <text evidence="15">Binds 1 zinc ion per subunit.</text>
</comment>
<dbReference type="SMART" id="SM01232">
    <property type="entry name" value="H2TH"/>
    <property type="match status" value="1"/>
</dbReference>
<evidence type="ECO:0000256" key="10">
    <source>
        <dbReference type="ARBA" id="ARBA00023204"/>
    </source>
</evidence>
<dbReference type="InterPro" id="IPR012319">
    <property type="entry name" value="FPG_cat"/>
</dbReference>
<dbReference type="Gene3D" id="1.10.8.50">
    <property type="match status" value="1"/>
</dbReference>
<dbReference type="PANTHER" id="PTHR22993">
    <property type="entry name" value="FORMAMIDOPYRIMIDINE-DNA GLYCOSYLASE"/>
    <property type="match status" value="1"/>
</dbReference>
<evidence type="ECO:0000256" key="8">
    <source>
        <dbReference type="ARBA" id="ARBA00022833"/>
    </source>
</evidence>
<dbReference type="InterPro" id="IPR000214">
    <property type="entry name" value="Znf_DNA_glyclase/AP_lyase"/>
</dbReference>
<evidence type="ECO:0000256" key="9">
    <source>
        <dbReference type="ARBA" id="ARBA00023125"/>
    </source>
</evidence>
<dbReference type="EC" id="3.2.2.23" evidence="15"/>
<dbReference type="OrthoDB" id="9800855at2"/>
<dbReference type="GO" id="GO:0003690">
    <property type="term" value="F:double-stranded DNA binding"/>
    <property type="evidence" value="ECO:0007669"/>
    <property type="project" value="UniProtKB-ARBA"/>
</dbReference>
<keyword evidence="6 15" id="KW-0863">Zinc-finger</keyword>
<dbReference type="GO" id="GO:0008270">
    <property type="term" value="F:zinc ion binding"/>
    <property type="evidence" value="ECO:0007669"/>
    <property type="project" value="UniProtKB-UniRule"/>
</dbReference>
<dbReference type="InterPro" id="IPR015887">
    <property type="entry name" value="DNA_glyclase_Znf_dom_DNA_BS"/>
</dbReference>
<dbReference type="SMART" id="SM00898">
    <property type="entry name" value="Fapy_DNA_glyco"/>
    <property type="match status" value="1"/>
</dbReference>
<dbReference type="SUPFAM" id="SSF57716">
    <property type="entry name" value="Glucocorticoid receptor-like (DNA-binding domain)"/>
    <property type="match status" value="1"/>
</dbReference>
<feature type="domain" description="FPG-type" evidence="16">
    <location>
        <begin position="262"/>
        <end position="296"/>
    </location>
</feature>
<comment type="catalytic activity">
    <reaction evidence="14 15">
        <text>2'-deoxyribonucleotide-(2'-deoxyribose 5'-phosphate)-2'-deoxyribonucleotide-DNA = a 3'-end 2'-deoxyribonucleotide-(2,3-dehydro-2,3-deoxyribose 5'-phosphate)-DNA + a 5'-end 5'-phospho-2'-deoxyribonucleoside-DNA + H(+)</text>
        <dbReference type="Rhea" id="RHEA:66592"/>
        <dbReference type="Rhea" id="RHEA-COMP:13180"/>
        <dbReference type="Rhea" id="RHEA-COMP:16897"/>
        <dbReference type="Rhea" id="RHEA-COMP:17067"/>
        <dbReference type="ChEBI" id="CHEBI:15378"/>
        <dbReference type="ChEBI" id="CHEBI:136412"/>
        <dbReference type="ChEBI" id="CHEBI:157695"/>
        <dbReference type="ChEBI" id="CHEBI:167181"/>
        <dbReference type="EC" id="4.2.99.18"/>
    </reaction>
</comment>
<keyword evidence="19" id="KW-1185">Reference proteome</keyword>
<evidence type="ECO:0000256" key="2">
    <source>
        <dbReference type="ARBA" id="ARBA00009409"/>
    </source>
</evidence>
<dbReference type="EMBL" id="FOLB01000006">
    <property type="protein sequence ID" value="SFC42472.1"/>
    <property type="molecule type" value="Genomic_DNA"/>
</dbReference>
<feature type="binding site" evidence="15">
    <location>
        <position position="134"/>
    </location>
    <ligand>
        <name>DNA</name>
        <dbReference type="ChEBI" id="CHEBI:16991"/>
    </ligand>
</feature>
<evidence type="ECO:0000256" key="1">
    <source>
        <dbReference type="ARBA" id="ARBA00001668"/>
    </source>
</evidence>
<dbReference type="PANTHER" id="PTHR22993:SF9">
    <property type="entry name" value="FORMAMIDOPYRIMIDINE-DNA GLYCOSYLASE"/>
    <property type="match status" value="1"/>
</dbReference>
<keyword evidence="5 15" id="KW-0227">DNA damage</keyword>
<dbReference type="PROSITE" id="PS51066">
    <property type="entry name" value="ZF_FPG_2"/>
    <property type="match status" value="1"/>
</dbReference>
<keyword evidence="11 15" id="KW-0456">Lyase</keyword>
<evidence type="ECO:0000259" key="16">
    <source>
        <dbReference type="PROSITE" id="PS51066"/>
    </source>
</evidence>
<dbReference type="EC" id="4.2.99.18" evidence="15"/>
<dbReference type="HAMAP" id="MF_00103">
    <property type="entry name" value="Fapy_DNA_glycosyl"/>
    <property type="match status" value="1"/>
</dbReference>
<dbReference type="Pfam" id="PF06827">
    <property type="entry name" value="zf-FPG_IleRS"/>
    <property type="match status" value="1"/>
</dbReference>
<dbReference type="GO" id="GO:0003684">
    <property type="term" value="F:damaged DNA binding"/>
    <property type="evidence" value="ECO:0007669"/>
    <property type="project" value="InterPro"/>
</dbReference>
<keyword evidence="12 15" id="KW-0511">Multifunctional enzyme</keyword>
<feature type="active site" description="Proton donor; for delta-elimination activity" evidence="15">
    <location>
        <position position="286"/>
    </location>
</feature>
<keyword evidence="8 15" id="KW-0862">Zinc</keyword>
<dbReference type="NCBIfam" id="NF002211">
    <property type="entry name" value="PRK01103.1"/>
    <property type="match status" value="1"/>
</dbReference>
<keyword evidence="10 15" id="KW-0234">DNA repair</keyword>
<dbReference type="PROSITE" id="PS51068">
    <property type="entry name" value="FPG_CAT"/>
    <property type="match status" value="1"/>
</dbReference>
<evidence type="ECO:0000256" key="13">
    <source>
        <dbReference type="ARBA" id="ARBA00023295"/>
    </source>
</evidence>
<sequence>MPELPEVEVVRAGLERHVVGATLAQVEVLHPRPVRRHPTGSTGFVAELRGRTVTAARRRGKYLWLPLDDGNALLGHLGMSGQLLVRPSDAPDERHLRVRFSLEESAGDVAGRVASAGERVETTSSLELRFVDQRMFGGLAVSAGGAELPPEIVHIARDPIDPEFDPEQFVRRVRRSSSGIKRLLLDQTVISGVGNIYADEALWRSRLHGERPGNRLTGPVLRELLGHVNDVMTDALAQGGTSFDALYVNVNGESGYFDRSLNAYGREDEPCRRCGTPMRRVAFMNRSSYFCPVCQPAPRRAAVTRSASSAPRER</sequence>
<gene>
    <name evidence="15" type="primary">mutM</name>
    <name evidence="15" type="synonym">fpg</name>
    <name evidence="18" type="ORF">SAMN04487968_106153</name>
</gene>
<dbReference type="InterPro" id="IPR015886">
    <property type="entry name" value="H2TH_FPG"/>
</dbReference>
<keyword evidence="7 15" id="KW-0378">Hydrolase</keyword>
<evidence type="ECO:0000259" key="17">
    <source>
        <dbReference type="PROSITE" id="PS51068"/>
    </source>
</evidence>
<dbReference type="Proteomes" id="UP000198832">
    <property type="component" value="Unassembled WGS sequence"/>
</dbReference>
<dbReference type="CDD" id="cd08966">
    <property type="entry name" value="EcFpg-like_N"/>
    <property type="match status" value="1"/>
</dbReference>
<dbReference type="RefSeq" id="WP_091123151.1">
    <property type="nucleotide sequence ID" value="NZ_FOLB01000006.1"/>
</dbReference>
<dbReference type="GO" id="GO:0006284">
    <property type="term" value="P:base-excision repair"/>
    <property type="evidence" value="ECO:0007669"/>
    <property type="project" value="InterPro"/>
</dbReference>
<dbReference type="InterPro" id="IPR010663">
    <property type="entry name" value="Znf_FPG/IleRS"/>
</dbReference>
<keyword evidence="4 15" id="KW-0479">Metal-binding</keyword>
<evidence type="ECO:0000256" key="11">
    <source>
        <dbReference type="ARBA" id="ARBA00023239"/>
    </source>
</evidence>
<dbReference type="Pfam" id="PF01149">
    <property type="entry name" value="Fapy_DNA_glyco"/>
    <property type="match status" value="1"/>
</dbReference>
<evidence type="ECO:0000256" key="4">
    <source>
        <dbReference type="ARBA" id="ARBA00022723"/>
    </source>
</evidence>
<feature type="binding site" evidence="15">
    <location>
        <position position="95"/>
    </location>
    <ligand>
        <name>DNA</name>
        <dbReference type="ChEBI" id="CHEBI:16991"/>
    </ligand>
</feature>